<comment type="catalytic activity">
    <reaction evidence="10">
        <text>D-sedoheptulose 7-phosphate + D-glyceraldehyde 3-phosphate = aldehydo-D-ribose 5-phosphate + D-xylulose 5-phosphate</text>
        <dbReference type="Rhea" id="RHEA:10508"/>
        <dbReference type="ChEBI" id="CHEBI:57483"/>
        <dbReference type="ChEBI" id="CHEBI:57737"/>
        <dbReference type="ChEBI" id="CHEBI:58273"/>
        <dbReference type="ChEBI" id="CHEBI:59776"/>
        <dbReference type="EC" id="2.2.1.1"/>
    </reaction>
</comment>
<evidence type="ECO:0000256" key="7">
    <source>
        <dbReference type="ARBA" id="ARBA00022723"/>
    </source>
</evidence>
<dbReference type="PANTHER" id="PTHR43522:SF2">
    <property type="entry name" value="TRANSKETOLASE 1-RELATED"/>
    <property type="match status" value="1"/>
</dbReference>
<keyword evidence="19" id="KW-1185">Reference proteome</keyword>
<dbReference type="AlphaFoldDB" id="A0A517M064"/>
<dbReference type="GO" id="GO:0004802">
    <property type="term" value="F:transketolase activity"/>
    <property type="evidence" value="ECO:0007669"/>
    <property type="project" value="UniProtKB-UniRule"/>
</dbReference>
<evidence type="ECO:0000256" key="15">
    <source>
        <dbReference type="PIRSR" id="PIRSR605478-4"/>
    </source>
</evidence>
<comment type="cofactor">
    <cofactor evidence="14">
        <name>thiamine diphosphate</name>
        <dbReference type="ChEBI" id="CHEBI:58937"/>
    </cofactor>
    <text evidence="14">Binds 1 thiamine pyrophosphate per subunit. During the reaction, the substrate forms a covalent intermediate with the cofactor.</text>
</comment>
<organism evidence="18 19">
    <name type="scientific">Rosistilla ulvae</name>
    <dbReference type="NCBI Taxonomy" id="1930277"/>
    <lineage>
        <taxon>Bacteria</taxon>
        <taxon>Pseudomonadati</taxon>
        <taxon>Planctomycetota</taxon>
        <taxon>Planctomycetia</taxon>
        <taxon>Pirellulales</taxon>
        <taxon>Pirellulaceae</taxon>
        <taxon>Rosistilla</taxon>
    </lineage>
</organism>
<reference evidence="18 19" key="1">
    <citation type="submission" date="2019-02" db="EMBL/GenBank/DDBJ databases">
        <title>Deep-cultivation of Planctomycetes and their phenomic and genomic characterization uncovers novel biology.</title>
        <authorList>
            <person name="Wiegand S."/>
            <person name="Jogler M."/>
            <person name="Boedeker C."/>
            <person name="Pinto D."/>
            <person name="Vollmers J."/>
            <person name="Rivas-Marin E."/>
            <person name="Kohn T."/>
            <person name="Peeters S.H."/>
            <person name="Heuer A."/>
            <person name="Rast P."/>
            <person name="Oberbeckmann S."/>
            <person name="Bunk B."/>
            <person name="Jeske O."/>
            <person name="Meyerdierks A."/>
            <person name="Storesund J.E."/>
            <person name="Kallscheuer N."/>
            <person name="Luecker S."/>
            <person name="Lage O.M."/>
            <person name="Pohl T."/>
            <person name="Merkel B.J."/>
            <person name="Hornburger P."/>
            <person name="Mueller R.-W."/>
            <person name="Bruemmer F."/>
            <person name="Labrenz M."/>
            <person name="Spormann A.M."/>
            <person name="Op den Camp H."/>
            <person name="Overmann J."/>
            <person name="Amann R."/>
            <person name="Jetten M.S.M."/>
            <person name="Mascher T."/>
            <person name="Medema M.H."/>
            <person name="Devos D.P."/>
            <person name="Kaster A.-K."/>
            <person name="Ovreas L."/>
            <person name="Rohde M."/>
            <person name="Galperin M.Y."/>
            <person name="Jogler C."/>
        </authorList>
    </citation>
    <scope>NUCLEOTIDE SEQUENCE [LARGE SCALE GENOMIC DNA]</scope>
    <source>
        <strain evidence="18 19">EC9</strain>
    </source>
</reference>
<dbReference type="FunFam" id="3.40.50.970:FF:000004">
    <property type="entry name" value="Transketolase"/>
    <property type="match status" value="1"/>
</dbReference>
<dbReference type="Pfam" id="PF02779">
    <property type="entry name" value="Transket_pyr"/>
    <property type="match status" value="1"/>
</dbReference>
<evidence type="ECO:0000256" key="9">
    <source>
        <dbReference type="ARBA" id="ARBA00023052"/>
    </source>
</evidence>
<feature type="binding site" evidence="14">
    <location>
        <position position="279"/>
    </location>
    <ligand>
        <name>thiamine diphosphate</name>
        <dbReference type="ChEBI" id="CHEBI:58937"/>
    </ligand>
</feature>
<dbReference type="Gene3D" id="3.40.50.970">
    <property type="match status" value="2"/>
</dbReference>
<feature type="binding site" evidence="13">
    <location>
        <position position="375"/>
    </location>
    <ligand>
        <name>substrate</name>
    </ligand>
</feature>
<dbReference type="KEGG" id="ruv:EC9_24520"/>
<feature type="binding site" evidence="13">
    <location>
        <position position="279"/>
    </location>
    <ligand>
        <name>substrate</name>
    </ligand>
</feature>
<evidence type="ECO:0000256" key="5">
    <source>
        <dbReference type="ARBA" id="ARBA00013152"/>
    </source>
</evidence>
<feature type="site" description="Important for catalytic activity" evidence="16">
    <location>
        <position position="279"/>
    </location>
</feature>
<feature type="active site" description="Proton donor" evidence="12">
    <location>
        <position position="431"/>
    </location>
</feature>
<dbReference type="Proteomes" id="UP000319557">
    <property type="component" value="Chromosome"/>
</dbReference>
<feature type="binding site" evidence="13">
    <location>
        <position position="492"/>
    </location>
    <ligand>
        <name>substrate</name>
    </ligand>
</feature>
<dbReference type="InterPro" id="IPR029061">
    <property type="entry name" value="THDP-binding"/>
</dbReference>
<dbReference type="CDD" id="cd02012">
    <property type="entry name" value="TPP_TK"/>
    <property type="match status" value="1"/>
</dbReference>
<dbReference type="EC" id="2.2.1.1" evidence="5 11"/>
<feature type="binding site" evidence="14">
    <location>
        <position position="174"/>
    </location>
    <ligand>
        <name>thiamine diphosphate</name>
        <dbReference type="ChEBI" id="CHEBI:58937"/>
    </ligand>
</feature>
<dbReference type="InterPro" id="IPR005478">
    <property type="entry name" value="Transketolase_bac-like"/>
</dbReference>
<dbReference type="InterPro" id="IPR005475">
    <property type="entry name" value="Transketolase-like_Pyr-bd"/>
</dbReference>
<feature type="binding site" evidence="13">
    <location>
        <position position="539"/>
    </location>
    <ligand>
        <name>substrate</name>
    </ligand>
</feature>
<protein>
    <recommendedName>
        <fullName evidence="5 11">Transketolase</fullName>
        <ecNumber evidence="5 11">2.2.1.1</ecNumber>
    </recommendedName>
</protein>
<feature type="domain" description="Transketolase-like pyrimidine-binding" evidence="17">
    <location>
        <begin position="372"/>
        <end position="544"/>
    </location>
</feature>
<dbReference type="GO" id="GO:0009052">
    <property type="term" value="P:pentose-phosphate shunt, non-oxidative branch"/>
    <property type="evidence" value="ECO:0007669"/>
    <property type="project" value="UniProtKB-ARBA"/>
</dbReference>
<dbReference type="RefSeq" id="WP_145345373.1">
    <property type="nucleotide sequence ID" value="NZ_CP036261.1"/>
</dbReference>
<feature type="site" description="Important for catalytic activity" evidence="16">
    <location>
        <position position="31"/>
    </location>
</feature>
<dbReference type="FunFam" id="3.40.50.970:FF:000003">
    <property type="entry name" value="Transketolase"/>
    <property type="match status" value="1"/>
</dbReference>
<dbReference type="EMBL" id="CP036261">
    <property type="protein sequence ID" value="QDS88262.1"/>
    <property type="molecule type" value="Genomic_DNA"/>
</dbReference>
<feature type="binding site" evidence="14">
    <location>
        <begin position="132"/>
        <end position="134"/>
    </location>
    <ligand>
        <name>thiamine diphosphate</name>
        <dbReference type="ChEBI" id="CHEBI:58937"/>
    </ligand>
</feature>
<evidence type="ECO:0000256" key="1">
    <source>
        <dbReference type="ARBA" id="ARBA00001913"/>
    </source>
</evidence>
<comment type="cofactor">
    <cofactor evidence="15">
        <name>Mg(2+)</name>
        <dbReference type="ChEBI" id="CHEBI:18420"/>
    </cofactor>
    <text evidence="15">Binds 1 Mg(2+) ion per subunit. Can also utilize other divalent metal cations, such as Ca(2+), Mn(2+) and Co(2+).</text>
</comment>
<dbReference type="InterPro" id="IPR005474">
    <property type="entry name" value="Transketolase_N"/>
</dbReference>
<evidence type="ECO:0000256" key="11">
    <source>
        <dbReference type="NCBIfam" id="TIGR00232"/>
    </source>
</evidence>
<evidence type="ECO:0000256" key="16">
    <source>
        <dbReference type="PIRSR" id="PIRSR605478-5"/>
    </source>
</evidence>
<dbReference type="GO" id="GO:0005829">
    <property type="term" value="C:cytosol"/>
    <property type="evidence" value="ECO:0007669"/>
    <property type="project" value="TreeGrafter"/>
</dbReference>
<accession>A0A517M064</accession>
<dbReference type="PANTHER" id="PTHR43522">
    <property type="entry name" value="TRANSKETOLASE"/>
    <property type="match status" value="1"/>
</dbReference>
<comment type="cofactor">
    <cofactor evidence="2">
        <name>Co(2+)</name>
        <dbReference type="ChEBI" id="CHEBI:48828"/>
    </cofactor>
</comment>
<evidence type="ECO:0000313" key="19">
    <source>
        <dbReference type="Proteomes" id="UP000319557"/>
    </source>
</evidence>
<feature type="binding site" evidence="13">
    <location>
        <position position="488"/>
    </location>
    <ligand>
        <name>substrate</name>
    </ligand>
</feature>
<feature type="binding site" evidence="14">
    <location>
        <position position="71"/>
    </location>
    <ligand>
        <name>thiamine diphosphate</name>
        <dbReference type="ChEBI" id="CHEBI:58937"/>
    </ligand>
</feature>
<feature type="binding site" evidence="13">
    <location>
        <position position="31"/>
    </location>
    <ligand>
        <name>substrate</name>
    </ligand>
</feature>
<dbReference type="InterPro" id="IPR020826">
    <property type="entry name" value="Transketolase_BS"/>
</dbReference>
<feature type="binding site" evidence="13">
    <location>
        <position position="402"/>
    </location>
    <ligand>
        <name>substrate</name>
    </ligand>
</feature>
<evidence type="ECO:0000256" key="12">
    <source>
        <dbReference type="PIRSR" id="PIRSR605478-1"/>
    </source>
</evidence>
<dbReference type="InterPro" id="IPR055152">
    <property type="entry name" value="Transketolase-like_C_2"/>
</dbReference>
<evidence type="ECO:0000256" key="10">
    <source>
        <dbReference type="ARBA" id="ARBA00049473"/>
    </source>
</evidence>
<dbReference type="InterPro" id="IPR033247">
    <property type="entry name" value="Transketolase_fam"/>
</dbReference>
<dbReference type="SUPFAM" id="SSF52518">
    <property type="entry name" value="Thiamin diphosphate-binding fold (THDP-binding)"/>
    <property type="match status" value="2"/>
</dbReference>
<evidence type="ECO:0000256" key="14">
    <source>
        <dbReference type="PIRSR" id="PIRSR605478-3"/>
    </source>
</evidence>
<feature type="binding site" evidence="14">
    <location>
        <position position="203"/>
    </location>
    <ligand>
        <name>thiamine diphosphate</name>
        <dbReference type="ChEBI" id="CHEBI:58937"/>
    </ligand>
</feature>
<dbReference type="CDD" id="cd07033">
    <property type="entry name" value="TPP_PYR_DXS_TK_like"/>
    <property type="match status" value="1"/>
</dbReference>
<evidence type="ECO:0000259" key="17">
    <source>
        <dbReference type="SMART" id="SM00861"/>
    </source>
</evidence>
<feature type="binding site" evidence="15">
    <location>
        <position position="203"/>
    </location>
    <ligand>
        <name>Mg(2+)</name>
        <dbReference type="ChEBI" id="CHEBI:18420"/>
    </ligand>
</feature>
<keyword evidence="8 15" id="KW-0460">Magnesium</keyword>
<evidence type="ECO:0000256" key="13">
    <source>
        <dbReference type="PIRSR" id="PIRSR605478-2"/>
    </source>
</evidence>
<keyword evidence="6 18" id="KW-0808">Transferase</keyword>
<comment type="cofactor">
    <cofactor evidence="1">
        <name>Ca(2+)</name>
        <dbReference type="ChEBI" id="CHEBI:29108"/>
    </cofactor>
</comment>
<dbReference type="Pfam" id="PF00456">
    <property type="entry name" value="Transketolase_N"/>
    <property type="match status" value="1"/>
</dbReference>
<comment type="similarity">
    <text evidence="3">Belongs to the transketolase family.</text>
</comment>
<dbReference type="Gene3D" id="3.40.50.920">
    <property type="match status" value="1"/>
</dbReference>
<dbReference type="SUPFAM" id="SSF52922">
    <property type="entry name" value="TK C-terminal domain-like"/>
    <property type="match status" value="1"/>
</dbReference>
<evidence type="ECO:0000256" key="4">
    <source>
        <dbReference type="ARBA" id="ARBA00011738"/>
    </source>
</evidence>
<dbReference type="GO" id="GO:0046872">
    <property type="term" value="F:metal ion binding"/>
    <property type="evidence" value="ECO:0007669"/>
    <property type="project" value="UniProtKB-KW"/>
</dbReference>
<keyword evidence="9 14" id="KW-0786">Thiamine pyrophosphate</keyword>
<evidence type="ECO:0000256" key="3">
    <source>
        <dbReference type="ARBA" id="ARBA00007131"/>
    </source>
</evidence>
<gene>
    <name evidence="18" type="primary">tkt</name>
    <name evidence="18" type="ORF">EC9_24520</name>
</gene>
<evidence type="ECO:0000256" key="8">
    <source>
        <dbReference type="ARBA" id="ARBA00022842"/>
    </source>
</evidence>
<evidence type="ECO:0000256" key="2">
    <source>
        <dbReference type="ARBA" id="ARBA00001941"/>
    </source>
</evidence>
<evidence type="ECO:0000256" key="6">
    <source>
        <dbReference type="ARBA" id="ARBA00022679"/>
    </source>
</evidence>
<dbReference type="Pfam" id="PF22613">
    <property type="entry name" value="Transketolase_C_1"/>
    <property type="match status" value="1"/>
</dbReference>
<sequence length="684" mass="73839">MSAVTTNIRQTAIDTIRTLSMDAVQTANSGHPGTPMALAPVAYQLWNEAMRYDPQHPQWPNRDRFVLSCGHASMLLYSILHLTGVQEVDQAGEPVGQEAISLDNIRNFRQLESPCAGHPEYGEASGIETTTGPLGQGIATSVGMAIASRWLAARYNTAEHTLFDNDVYAMCGDGDMMEGVACEAASMAGHLKLSNLCWIYDDNKITIEGHTDLTFSENQVDRFKGYGWHVIEVADANDLSALAAAVEQFKANTDAPTLIVVRSVIGFGSPNKANSHNAHGAPLGWDEIELTKKAYGWPTTEKFFVPEGVKEHFQEGIGARGAAAYKQWQDVWAAYQTANPEKAADLTTFFAGDLPEGWDSEIPTYEADEKGMASRVSGGQVLNAIAKNIPWMVGGSADLAPSTNTLLKFEGAGDYEAATPCGRNMHYGIREHAMSAVCNGMSLTGLRSYGATFFVFTDYMRGGMRLSSIMHQPVLYVLTHDSIGLGEDGPTHQPVEHLAACRAMPGLYVFRPGDANEVAESYRASVGLSDHPTAMVLSRQNLPTLCREKFAPASGTAKGGYVLADSDGEPELILMASGSELSLAVEAYEQLKAAGVKVRVVSMPCFELFEDQDAAYRESVFPASCTARIAIEAGIRQCWDRYLGSEGEFVGMDSFGASAPAPQLYEKFGITTKNIVAEAKALLA</sequence>
<proteinExistence type="inferred from homology"/>
<dbReference type="FunFam" id="3.40.50.920:FF:000003">
    <property type="entry name" value="Transketolase"/>
    <property type="match status" value="1"/>
</dbReference>
<name>A0A517M064_9BACT</name>
<keyword evidence="7 15" id="KW-0479">Metal-binding</keyword>
<feature type="binding site" evidence="14">
    <location>
        <position position="456"/>
    </location>
    <ligand>
        <name>thiamine diphosphate</name>
        <dbReference type="ChEBI" id="CHEBI:58937"/>
    </ligand>
</feature>
<dbReference type="InterPro" id="IPR009014">
    <property type="entry name" value="Transketo_C/PFOR_II"/>
</dbReference>
<feature type="binding site" evidence="15">
    <location>
        <position position="205"/>
    </location>
    <ligand>
        <name>Mg(2+)</name>
        <dbReference type="ChEBI" id="CHEBI:18420"/>
    </ligand>
</feature>
<feature type="binding site" evidence="15">
    <location>
        <position position="173"/>
    </location>
    <ligand>
        <name>Mg(2+)</name>
        <dbReference type="ChEBI" id="CHEBI:18420"/>
    </ligand>
</feature>
<dbReference type="PROSITE" id="PS00802">
    <property type="entry name" value="TRANSKETOLASE_2"/>
    <property type="match status" value="1"/>
</dbReference>
<dbReference type="NCBIfam" id="TIGR00232">
    <property type="entry name" value="tktlase_bact"/>
    <property type="match status" value="1"/>
</dbReference>
<feature type="binding site" evidence="13">
    <location>
        <position position="480"/>
    </location>
    <ligand>
        <name>substrate</name>
    </ligand>
</feature>
<comment type="subunit">
    <text evidence="4">Homodimer.</text>
</comment>
<dbReference type="OrthoDB" id="8732661at2"/>
<dbReference type="SMART" id="SM00861">
    <property type="entry name" value="Transket_pyr"/>
    <property type="match status" value="1"/>
</dbReference>
<evidence type="ECO:0000313" key="18">
    <source>
        <dbReference type="EMBL" id="QDS88262.1"/>
    </source>
</evidence>